<dbReference type="Pfam" id="PF01609">
    <property type="entry name" value="DDE_Tnp_1"/>
    <property type="match status" value="1"/>
</dbReference>
<feature type="domain" description="Transposase IS4-like" evidence="1">
    <location>
        <begin position="80"/>
        <end position="171"/>
    </location>
</feature>
<name>A0AA90WEF6_9GAMM</name>
<gene>
    <name evidence="2" type="ORF">GHJ48_13090</name>
</gene>
<comment type="caution">
    <text evidence="2">The sequence shown here is derived from an EMBL/GenBank/DDBJ whole genome shotgun (WGS) entry which is preliminary data.</text>
</comment>
<reference evidence="2 3" key="1">
    <citation type="submission" date="2019-10" db="EMBL/GenBank/DDBJ databases">
        <authorList>
            <person name="Dong K."/>
        </authorList>
    </citation>
    <scope>NUCLEOTIDE SEQUENCE [LARGE SCALE GENOMIC DNA]</scope>
    <source>
        <strain evidence="3">dk771</strain>
    </source>
</reference>
<dbReference type="InterPro" id="IPR002559">
    <property type="entry name" value="Transposase_11"/>
</dbReference>
<dbReference type="AlphaFoldDB" id="A0AA90WEF6"/>
<sequence length="176" mass="19247">MIYGCNYKTQCGFMDVIALKTVEISWKPYFGNCALVQLGAISLKTYVLGKRLIIDLIVGPLRACGISFFSLRGTLDTEWVFIDGSYIRAHQHASGARHGENRAIGSSRGGATTKIHLATDANGYPLDFEITGGEVHDSQVAPRLIDLSGASEYLVADKGYDSEKIREYARNHAMIG</sequence>
<dbReference type="GO" id="GO:0003677">
    <property type="term" value="F:DNA binding"/>
    <property type="evidence" value="ECO:0007669"/>
    <property type="project" value="InterPro"/>
</dbReference>
<dbReference type="EMBL" id="WITK01000030">
    <property type="protein sequence ID" value="MQW93311.1"/>
    <property type="molecule type" value="Genomic_DNA"/>
</dbReference>
<organism evidence="2 3">
    <name type="scientific">Acinetobacter wanghuae</name>
    <dbReference type="NCBI Taxonomy" id="2662362"/>
    <lineage>
        <taxon>Bacteria</taxon>
        <taxon>Pseudomonadati</taxon>
        <taxon>Pseudomonadota</taxon>
        <taxon>Gammaproteobacteria</taxon>
        <taxon>Moraxellales</taxon>
        <taxon>Moraxellaceae</taxon>
        <taxon>Acinetobacter</taxon>
    </lineage>
</organism>
<accession>A0AA90WEF6</accession>
<evidence type="ECO:0000313" key="3">
    <source>
        <dbReference type="Proteomes" id="UP000480556"/>
    </source>
</evidence>
<proteinExistence type="predicted"/>
<dbReference type="GO" id="GO:0006313">
    <property type="term" value="P:DNA transposition"/>
    <property type="evidence" value="ECO:0007669"/>
    <property type="project" value="InterPro"/>
</dbReference>
<protein>
    <submittedName>
        <fullName evidence="2">Transposase</fullName>
    </submittedName>
</protein>
<dbReference type="GO" id="GO:0004803">
    <property type="term" value="F:transposase activity"/>
    <property type="evidence" value="ECO:0007669"/>
    <property type="project" value="InterPro"/>
</dbReference>
<evidence type="ECO:0000313" key="2">
    <source>
        <dbReference type="EMBL" id="MQW93311.1"/>
    </source>
</evidence>
<dbReference type="Proteomes" id="UP000480556">
    <property type="component" value="Unassembled WGS sequence"/>
</dbReference>
<evidence type="ECO:0000259" key="1">
    <source>
        <dbReference type="Pfam" id="PF01609"/>
    </source>
</evidence>